<dbReference type="GO" id="GO:0032153">
    <property type="term" value="C:cell division site"/>
    <property type="evidence" value="ECO:0007669"/>
    <property type="project" value="TreeGrafter"/>
</dbReference>
<proteinExistence type="predicted"/>
<keyword evidence="2" id="KW-1133">Transmembrane helix</keyword>
<protein>
    <submittedName>
        <fullName evidence="4">Sporulation domain protein</fullName>
    </submittedName>
</protein>
<feature type="transmembrane region" description="Helical" evidence="2">
    <location>
        <begin position="30"/>
        <end position="52"/>
    </location>
</feature>
<dbReference type="PANTHER" id="PTHR38687:SF1">
    <property type="entry name" value="CELL DIVISION PROTEIN DEDD"/>
    <property type="match status" value="1"/>
</dbReference>
<dbReference type="InterPro" id="IPR052521">
    <property type="entry name" value="Cell_div_SPOR-domain"/>
</dbReference>
<accession>B9YZB0</accession>
<dbReference type="PANTHER" id="PTHR38687">
    <property type="entry name" value="CELL DIVISION PROTEIN DEDD-RELATED"/>
    <property type="match status" value="1"/>
</dbReference>
<dbReference type="InterPro" id="IPR007730">
    <property type="entry name" value="SPOR-like_dom"/>
</dbReference>
<dbReference type="Gene3D" id="3.30.70.1070">
    <property type="entry name" value="Sporulation related repeat"/>
    <property type="match status" value="1"/>
</dbReference>
<feature type="compositionally biased region" description="Low complexity" evidence="1">
    <location>
        <begin position="89"/>
        <end position="111"/>
    </location>
</feature>
<organism evidence="4 5">
    <name type="scientific">Pseudogulbenkiania ferrooxidans 2002</name>
    <dbReference type="NCBI Taxonomy" id="279714"/>
    <lineage>
        <taxon>Bacteria</taxon>
        <taxon>Pseudomonadati</taxon>
        <taxon>Pseudomonadota</taxon>
        <taxon>Betaproteobacteria</taxon>
        <taxon>Neisseriales</taxon>
        <taxon>Chromobacteriaceae</taxon>
        <taxon>Pseudogulbenkiania</taxon>
    </lineage>
</organism>
<evidence type="ECO:0000256" key="1">
    <source>
        <dbReference type="SAM" id="MobiDB-lite"/>
    </source>
</evidence>
<feature type="domain" description="SPOR" evidence="3">
    <location>
        <begin position="161"/>
        <end position="241"/>
    </location>
</feature>
<comment type="caution">
    <text evidence="4">The sequence shown here is derived from an EMBL/GenBank/DDBJ whole genome shotgun (WGS) entry which is preliminary data.</text>
</comment>
<dbReference type="eggNOG" id="COG3087">
    <property type="taxonomic scope" value="Bacteria"/>
</dbReference>
<dbReference type="GO" id="GO:0030428">
    <property type="term" value="C:cell septum"/>
    <property type="evidence" value="ECO:0007669"/>
    <property type="project" value="TreeGrafter"/>
</dbReference>
<keyword evidence="5" id="KW-1185">Reference proteome</keyword>
<dbReference type="PROSITE" id="PS51724">
    <property type="entry name" value="SPOR"/>
    <property type="match status" value="1"/>
</dbReference>
<dbReference type="AlphaFoldDB" id="B9YZB0"/>
<dbReference type="RefSeq" id="WP_008952465.1">
    <property type="nucleotide sequence ID" value="NZ_ACIS01000001.1"/>
</dbReference>
<feature type="region of interest" description="Disordered" evidence="1">
    <location>
        <begin position="1"/>
        <end position="26"/>
    </location>
</feature>
<dbReference type="SUPFAM" id="SSF110997">
    <property type="entry name" value="Sporulation related repeat"/>
    <property type="match status" value="1"/>
</dbReference>
<evidence type="ECO:0000259" key="3">
    <source>
        <dbReference type="PROSITE" id="PS51724"/>
    </source>
</evidence>
<evidence type="ECO:0000313" key="5">
    <source>
        <dbReference type="Proteomes" id="UP000003165"/>
    </source>
</evidence>
<keyword evidence="2" id="KW-0812">Transmembrane</keyword>
<keyword evidence="2" id="KW-0472">Membrane</keyword>
<evidence type="ECO:0000256" key="2">
    <source>
        <dbReference type="SAM" id="Phobius"/>
    </source>
</evidence>
<reference evidence="4 5" key="1">
    <citation type="submission" date="2009-02" db="EMBL/GenBank/DDBJ databases">
        <title>Sequencing of the draft genome and assembly of Lutiella nitroferrum 2002.</title>
        <authorList>
            <consortium name="US DOE Joint Genome Institute (JGI-PGF)"/>
            <person name="Lucas S."/>
            <person name="Copeland A."/>
            <person name="Lapidus A."/>
            <person name="Glavina del Rio T."/>
            <person name="Tice H."/>
            <person name="Bruce D."/>
            <person name="Goodwin L."/>
            <person name="Pitluck S."/>
            <person name="Larimer F."/>
            <person name="Land M.L."/>
            <person name="Hauser L."/>
            <person name="Coates J.D."/>
        </authorList>
    </citation>
    <scope>NUCLEOTIDE SEQUENCE [LARGE SCALE GENOMIC DNA]</scope>
    <source>
        <strain evidence="4 5">2002</strain>
    </source>
</reference>
<dbReference type="GO" id="GO:0032506">
    <property type="term" value="P:cytokinetic process"/>
    <property type="evidence" value="ECO:0007669"/>
    <property type="project" value="TreeGrafter"/>
</dbReference>
<dbReference type="EMBL" id="ACIS01000001">
    <property type="protein sequence ID" value="EEG10463.1"/>
    <property type="molecule type" value="Genomic_DNA"/>
</dbReference>
<name>B9YZB0_9NEIS</name>
<sequence>MGNIDLKHSSRSSSSRRNSSGAARSGGGGLMAGIVIGLIVGVAVAIGLAMYLNRSATPFATATKSTPKPAAQVPEPTLLSPGSKIAELPVAPSSAPATPATAPAIPATSPAPVAPPAAKPTAPAKSQDEQRFDFYKILPGQLDAVPGEGGKHAKGGEPSASAAVPKSYLQVGAFQNEDEADNLKARLAMLGVEASIQSVNLPDKGLVHRVRVGPFTRQEDLDRVRAQLKQDGLTGAVVKGGN</sequence>
<dbReference type="GO" id="GO:0042834">
    <property type="term" value="F:peptidoglycan binding"/>
    <property type="evidence" value="ECO:0007669"/>
    <property type="project" value="InterPro"/>
</dbReference>
<feature type="region of interest" description="Disordered" evidence="1">
    <location>
        <begin position="89"/>
        <end position="129"/>
    </location>
</feature>
<dbReference type="InterPro" id="IPR036680">
    <property type="entry name" value="SPOR-like_sf"/>
</dbReference>
<gene>
    <name evidence="4" type="ORF">FuraDRAFT_0445</name>
</gene>
<evidence type="ECO:0000313" key="4">
    <source>
        <dbReference type="EMBL" id="EEG10463.1"/>
    </source>
</evidence>
<feature type="compositionally biased region" description="Low complexity" evidence="1">
    <location>
        <begin position="11"/>
        <end position="23"/>
    </location>
</feature>
<dbReference type="Proteomes" id="UP000003165">
    <property type="component" value="Unassembled WGS sequence"/>
</dbReference>
<dbReference type="Pfam" id="PF05036">
    <property type="entry name" value="SPOR"/>
    <property type="match status" value="1"/>
</dbReference>